<proteinExistence type="predicted"/>
<evidence type="ECO:0000313" key="1">
    <source>
        <dbReference type="EMBL" id="XBY25704.1"/>
    </source>
</evidence>
<protein>
    <submittedName>
        <fullName evidence="1">Uncharacterized protein</fullName>
    </submittedName>
</protein>
<accession>A0AAU7X1Z0</accession>
<sequence>MSNLISVRLNITEQQSRDLLRFHETTEDGQGYDVPKERMKSLASVGLVRWVGGSRYEFTDAGTELRAFLAQPAEQHQGEPVGWTVSKPVATGAYWIRGNGLEREALIEVVEDEGELRCNLHQRTTDSDFGYGYSIDQLSDEFEWRGPLYTRPAEQPAVVADQWPKLDKPALMGAGRFSAGLSARLVVEAAQRNYEYEVTPENEALRIATGKSFLALLRQPVPPGFQLVPAAPTDDMIVAFAEAWYSKRQTIDDPDMLDAYRDMLAAAPPPTFKPAAAARTSHA</sequence>
<reference evidence="1" key="1">
    <citation type="submission" date="2024-06" db="EMBL/GenBank/DDBJ databases">
        <authorList>
            <person name="Wu L."/>
        </authorList>
    </citation>
    <scope>NUCLEOTIDE SEQUENCE</scope>
    <source>
        <strain evidence="1">W17</strain>
    </source>
</reference>
<dbReference type="EMBL" id="CP158490">
    <property type="protein sequence ID" value="XBY25704.1"/>
    <property type="molecule type" value="Genomic_DNA"/>
</dbReference>
<name>A0AAU7X1Z0_9PSED</name>
<dbReference type="AlphaFoldDB" id="A0AAU7X1Z0"/>
<gene>
    <name evidence="1" type="ORF">ABCR88_07690</name>
</gene>
<organism evidence="1">
    <name type="scientific">Pseudomonas sp. W17</name>
    <dbReference type="NCBI Taxonomy" id="3144407"/>
    <lineage>
        <taxon>Bacteria</taxon>
        <taxon>Pseudomonadati</taxon>
        <taxon>Pseudomonadota</taxon>
        <taxon>Gammaproteobacteria</taxon>
        <taxon>Pseudomonadales</taxon>
        <taxon>Pseudomonadaceae</taxon>
        <taxon>Pseudomonas</taxon>
    </lineage>
</organism>
<dbReference type="RefSeq" id="WP_350404324.1">
    <property type="nucleotide sequence ID" value="NZ_CP158490.1"/>
</dbReference>